<keyword evidence="1" id="KW-0863">Zinc-finger</keyword>
<gene>
    <name evidence="5" type="ORF">AKO1_005190</name>
</gene>
<feature type="compositionally biased region" description="Basic and acidic residues" evidence="3">
    <location>
        <begin position="434"/>
        <end position="468"/>
    </location>
</feature>
<keyword evidence="6" id="KW-1185">Reference proteome</keyword>
<feature type="domain" description="Lunapark zinc ribbon" evidence="4">
    <location>
        <begin position="372"/>
        <end position="423"/>
    </location>
</feature>
<keyword evidence="1" id="KW-0862">Zinc</keyword>
<dbReference type="GO" id="GO:0008270">
    <property type="term" value="F:zinc ion binding"/>
    <property type="evidence" value="ECO:0007669"/>
    <property type="project" value="UniProtKB-KW"/>
</dbReference>
<dbReference type="InterPro" id="IPR019273">
    <property type="entry name" value="Lunapark_Znf"/>
</dbReference>
<comment type="caution">
    <text evidence="5">The sequence shown here is derived from an EMBL/GenBank/DDBJ whole genome shotgun (WGS) entry which is preliminary data.</text>
</comment>
<proteinExistence type="inferred from homology"/>
<dbReference type="Pfam" id="PF10058">
    <property type="entry name" value="Zn_ribbon_10"/>
    <property type="match status" value="1"/>
</dbReference>
<keyword evidence="1" id="KW-0812">Transmembrane</keyword>
<evidence type="ECO:0000259" key="4">
    <source>
        <dbReference type="Pfam" id="PF10058"/>
    </source>
</evidence>
<dbReference type="GO" id="GO:1903373">
    <property type="term" value="P:positive regulation of endoplasmic reticulum tubular network organization"/>
    <property type="evidence" value="ECO:0007669"/>
    <property type="project" value="UniProtKB-UniRule"/>
</dbReference>
<dbReference type="PANTHER" id="PTHR22166:SF12">
    <property type="entry name" value="ENDOPLASMIC RETICULUM JUNCTION FORMATION PROTEIN LUNAPARK"/>
    <property type="match status" value="1"/>
</dbReference>
<keyword evidence="1" id="KW-1133">Transmembrane helix</keyword>
<name>A0AAW2Z3U7_9EUKA</name>
<feature type="transmembrane region" description="Helical" evidence="1">
    <location>
        <begin position="38"/>
        <end position="62"/>
    </location>
</feature>
<feature type="compositionally biased region" description="Basic and acidic residues" evidence="3">
    <location>
        <begin position="273"/>
        <end position="285"/>
    </location>
</feature>
<evidence type="ECO:0000256" key="3">
    <source>
        <dbReference type="SAM" id="MobiDB-lite"/>
    </source>
</evidence>
<keyword evidence="1" id="KW-0256">Endoplasmic reticulum</keyword>
<protein>
    <recommendedName>
        <fullName evidence="1">Endoplasmic reticulum junction formation protein lunapark</fullName>
    </recommendedName>
</protein>
<keyword evidence="1" id="KW-0472">Membrane</keyword>
<sequence length="485" mass="56331">MVSLFSLFRTSTDAERLQKIDDQIRNHEMKRRRYNHKVNTTPSIINSFFMLTYVAACGVIFALLEKPISYYAMGACTVTHLLLYYLIRSMLRLYYNKYKFSSESSIEELIIRQREILEDVKQKNNYHTTSELVDKYERSIRRMENQINRNKNSPNDGSMSERSLSVYYDYLTEKTPEKVDVGVQTIQVQPQHRSATLSPKQNKPVVMVDNEAITTMMNMMNKMMRSKSGDVKFEDVSDVLALPPSSQESDSKKRRELTRSQSFGSFSENDITDDTHTKNEQENRRRSLSSTDKARIEQSNKLMEQWNALKEQQTQLRIREEVLRQRERNMDTATKPPLSPSSLYSPSSIHNYNYVPAASEDDVKSVGPKLGFFDRVIDKLIGQSPDNCIALICGKCFSHNGLMMIEDANKMTRFRCWECRTLNLHGRDQSNNQSEKESVTKQIADKPEVEKQKEIQDEPEEKETKEPAVQEEVTQYKISEPDDCE</sequence>
<accession>A0AAW2Z3U7</accession>
<feature type="region of interest" description="Disordered" evidence="3">
    <location>
        <begin position="427"/>
        <end position="485"/>
    </location>
</feature>
<keyword evidence="2" id="KW-0175">Coiled coil</keyword>
<feature type="compositionally biased region" description="Polar residues" evidence="3">
    <location>
        <begin position="259"/>
        <end position="269"/>
    </location>
</feature>
<organism evidence="5 6">
    <name type="scientific">Acrasis kona</name>
    <dbReference type="NCBI Taxonomy" id="1008807"/>
    <lineage>
        <taxon>Eukaryota</taxon>
        <taxon>Discoba</taxon>
        <taxon>Heterolobosea</taxon>
        <taxon>Tetramitia</taxon>
        <taxon>Eutetramitia</taxon>
        <taxon>Acrasidae</taxon>
        <taxon>Acrasis</taxon>
    </lineage>
</organism>
<evidence type="ECO:0000256" key="2">
    <source>
        <dbReference type="SAM" id="Coils"/>
    </source>
</evidence>
<dbReference type="AlphaFoldDB" id="A0AAW2Z3U7"/>
<feature type="region of interest" description="Disordered" evidence="3">
    <location>
        <begin position="242"/>
        <end position="296"/>
    </location>
</feature>
<reference evidence="5 6" key="1">
    <citation type="submission" date="2024-03" db="EMBL/GenBank/DDBJ databases">
        <title>The Acrasis kona genome and developmental transcriptomes reveal deep origins of eukaryotic multicellular pathways.</title>
        <authorList>
            <person name="Sheikh S."/>
            <person name="Fu C.-J."/>
            <person name="Brown M.W."/>
            <person name="Baldauf S.L."/>
        </authorList>
    </citation>
    <scope>NUCLEOTIDE SEQUENCE [LARGE SCALE GENOMIC DNA]</scope>
    <source>
        <strain evidence="5 6">ATCC MYA-3509</strain>
    </source>
</reference>
<dbReference type="InterPro" id="IPR040115">
    <property type="entry name" value="Lnp"/>
</dbReference>
<evidence type="ECO:0000313" key="5">
    <source>
        <dbReference type="EMBL" id="KAL0484436.1"/>
    </source>
</evidence>
<comment type="similarity">
    <text evidence="1">Belongs to the lunapark family.</text>
</comment>
<feature type="coiled-coil region" evidence="2">
    <location>
        <begin position="126"/>
        <end position="153"/>
    </location>
</feature>
<dbReference type="GO" id="GO:0098826">
    <property type="term" value="C:endoplasmic reticulum tubular network membrane"/>
    <property type="evidence" value="ECO:0007669"/>
    <property type="project" value="UniProtKB-UniRule"/>
</dbReference>
<dbReference type="Proteomes" id="UP001431209">
    <property type="component" value="Unassembled WGS sequence"/>
</dbReference>
<comment type="subcellular location">
    <subcellularLocation>
        <location evidence="1">Endoplasmic reticulum membrane</location>
        <topology evidence="1">Multi-pass membrane protein</topology>
    </subcellularLocation>
</comment>
<dbReference type="GO" id="GO:0071788">
    <property type="term" value="P:endoplasmic reticulum tubular network maintenance"/>
    <property type="evidence" value="ECO:0007669"/>
    <property type="project" value="UniProtKB-UniRule"/>
</dbReference>
<evidence type="ECO:0000313" key="6">
    <source>
        <dbReference type="Proteomes" id="UP001431209"/>
    </source>
</evidence>
<keyword evidence="1" id="KW-0479">Metal-binding</keyword>
<comment type="domain">
    <text evidence="1">The C4-type zinc finger motif is necessary both for its ER three-way tubular junction localization and formation.</text>
</comment>
<feature type="transmembrane region" description="Helical" evidence="1">
    <location>
        <begin position="68"/>
        <end position="87"/>
    </location>
</feature>
<dbReference type="EMBL" id="JAOPGA020001042">
    <property type="protein sequence ID" value="KAL0484436.1"/>
    <property type="molecule type" value="Genomic_DNA"/>
</dbReference>
<evidence type="ECO:0000256" key="1">
    <source>
        <dbReference type="RuleBase" id="RU367073"/>
    </source>
</evidence>
<comment type="function">
    <text evidence="1">Plays a role in determining ER morphology.</text>
</comment>
<dbReference type="PANTHER" id="PTHR22166">
    <property type="entry name" value="ENDOPLASMIC RETICULUM JUNCTION FORMATION PROTEIN LUNAPARK"/>
    <property type="match status" value="1"/>
</dbReference>